<dbReference type="InParanoid" id="K0IHC0"/>
<accession>K0IHC0</accession>
<keyword evidence="2" id="KW-1185">Reference proteome</keyword>
<dbReference type="EMBL" id="CP002408">
    <property type="protein sequence ID" value="AFU58293.1"/>
    <property type="molecule type" value="Genomic_DNA"/>
</dbReference>
<evidence type="ECO:0000313" key="1">
    <source>
        <dbReference type="EMBL" id="AFU58293.1"/>
    </source>
</evidence>
<sequence>MVVTTSTIDATAAPVIITRTEVSESDVVSEPGDLFTLRYNRIKEEARAEVARAYKITARPAMTTNLRHGQVGPCVWCGAVATLEILLHYRSHLAEEWRHIWTVNNDGWFTWIVVEKHCDSCARRHYPETMTTSLEDLK</sequence>
<dbReference type="HOGENOM" id="CLU_1850703_0_0_2"/>
<dbReference type="BioCyc" id="CNIT1237085:G1324-1353-MONOMER"/>
<dbReference type="Proteomes" id="UP000008037">
    <property type="component" value="Chromosome"/>
</dbReference>
<gene>
    <name evidence="1" type="ordered locus">Ngar_c13550</name>
</gene>
<dbReference type="AlphaFoldDB" id="K0IHC0"/>
<protein>
    <submittedName>
        <fullName evidence="1">Uncharacterized protein</fullName>
    </submittedName>
</protein>
<dbReference type="RefSeq" id="WP_015018830.1">
    <property type="nucleotide sequence ID" value="NC_018719.1"/>
</dbReference>
<organism evidence="1 2">
    <name type="scientific">Nitrososphaera gargensis (strain Ga9.2)</name>
    <dbReference type="NCBI Taxonomy" id="1237085"/>
    <lineage>
        <taxon>Archaea</taxon>
        <taxon>Nitrososphaerota</taxon>
        <taxon>Nitrososphaeria</taxon>
        <taxon>Nitrososphaerales</taxon>
        <taxon>Nitrososphaeraceae</taxon>
        <taxon>Nitrososphaera</taxon>
    </lineage>
</organism>
<dbReference type="GeneID" id="13797614"/>
<dbReference type="KEGG" id="nga:Ngar_c13550"/>
<reference evidence="1 2" key="1">
    <citation type="journal article" date="2012" name="Environ. Microbiol.">
        <title>The genome of the ammonia-oxidizing Candidatus Nitrososphaera gargensis: insights into metabolic versatility and environmental adaptations.</title>
        <authorList>
            <person name="Spang A."/>
            <person name="Poehlein A."/>
            <person name="Offre P."/>
            <person name="Zumbragel S."/>
            <person name="Haider S."/>
            <person name="Rychlik N."/>
            <person name="Nowka B."/>
            <person name="Schmeisser C."/>
            <person name="Lebedeva E.V."/>
            <person name="Rattei T."/>
            <person name="Bohm C."/>
            <person name="Schmid M."/>
            <person name="Galushko A."/>
            <person name="Hatzenpichler R."/>
            <person name="Weinmaier T."/>
            <person name="Daniel R."/>
            <person name="Schleper C."/>
            <person name="Spieck E."/>
            <person name="Streit W."/>
            <person name="Wagner M."/>
        </authorList>
    </citation>
    <scope>NUCLEOTIDE SEQUENCE [LARGE SCALE GENOMIC DNA]</scope>
    <source>
        <strain evidence="2">Ga9.2</strain>
    </source>
</reference>
<dbReference type="STRING" id="1237085.Ngar_c13550"/>
<proteinExistence type="predicted"/>
<name>K0IHC0_NITGG</name>
<evidence type="ECO:0000313" key="2">
    <source>
        <dbReference type="Proteomes" id="UP000008037"/>
    </source>
</evidence>